<evidence type="ECO:0000313" key="2">
    <source>
        <dbReference type="Proteomes" id="UP000193380"/>
    </source>
</evidence>
<dbReference type="PaxDb" id="8022-A0A060Y7P8"/>
<name>A0A060Y7P8_ONCMY</name>
<organism evidence="1 2">
    <name type="scientific">Oncorhynchus mykiss</name>
    <name type="common">Rainbow trout</name>
    <name type="synonym">Salmo gairdneri</name>
    <dbReference type="NCBI Taxonomy" id="8022"/>
    <lineage>
        <taxon>Eukaryota</taxon>
        <taxon>Metazoa</taxon>
        <taxon>Chordata</taxon>
        <taxon>Craniata</taxon>
        <taxon>Vertebrata</taxon>
        <taxon>Euteleostomi</taxon>
        <taxon>Actinopterygii</taxon>
        <taxon>Neopterygii</taxon>
        <taxon>Teleostei</taxon>
        <taxon>Protacanthopterygii</taxon>
        <taxon>Salmoniformes</taxon>
        <taxon>Salmonidae</taxon>
        <taxon>Salmoninae</taxon>
        <taxon>Oncorhynchus</taxon>
    </lineage>
</organism>
<accession>A0A060Y7P8</accession>
<gene>
    <name evidence="1" type="ORF">GSONMT00044147001</name>
</gene>
<dbReference type="GO" id="GO:0031252">
    <property type="term" value="C:cell leading edge"/>
    <property type="evidence" value="ECO:0007669"/>
    <property type="project" value="TreeGrafter"/>
</dbReference>
<dbReference type="AlphaFoldDB" id="A0A060Y7P8"/>
<protein>
    <submittedName>
        <fullName evidence="1">Uncharacterized protein</fullName>
    </submittedName>
</protein>
<dbReference type="Proteomes" id="UP000193380">
    <property type="component" value="Unassembled WGS sequence"/>
</dbReference>
<dbReference type="EMBL" id="FR906691">
    <property type="protein sequence ID" value="CDQ85185.1"/>
    <property type="molecule type" value="Genomic_DNA"/>
</dbReference>
<evidence type="ECO:0000313" key="1">
    <source>
        <dbReference type="EMBL" id="CDQ85185.1"/>
    </source>
</evidence>
<dbReference type="GO" id="GO:1903905">
    <property type="term" value="P:positive regulation of establishment of T cell polarity"/>
    <property type="evidence" value="ECO:0007669"/>
    <property type="project" value="TreeGrafter"/>
</dbReference>
<dbReference type="STRING" id="8022.A0A060Y7P8"/>
<dbReference type="PANTHER" id="PTHR23317:SF74">
    <property type="entry name" value="DEDICATOR OF CYTOKINESIS PROTEIN 8"/>
    <property type="match status" value="1"/>
</dbReference>
<dbReference type="PANTHER" id="PTHR23317">
    <property type="entry name" value="DEDICATOR OF CYTOKINESIS DOCK"/>
    <property type="match status" value="1"/>
</dbReference>
<proteinExistence type="predicted"/>
<sequence length="136" mass="14670">MECEGSVNYTLTQTKICVCAYKIVCVCRGKVQKKAINATYSLLCAHDLDQRCTRPDVRAKVATLYLPLVGIIIDSINYLDFTVSEARGGKSKTGGSDEDPDNIPPINQSIAMAIAGNPFNTLARNALASMASVVRL</sequence>
<reference evidence="1" key="1">
    <citation type="journal article" date="2014" name="Nat. Commun.">
        <title>The rainbow trout genome provides novel insights into evolution after whole-genome duplication in vertebrates.</title>
        <authorList>
            <person name="Berthelot C."/>
            <person name="Brunet F."/>
            <person name="Chalopin D."/>
            <person name="Juanchich A."/>
            <person name="Bernard M."/>
            <person name="Noel B."/>
            <person name="Bento P."/>
            <person name="Da Silva C."/>
            <person name="Labadie K."/>
            <person name="Alberti A."/>
            <person name="Aury J.M."/>
            <person name="Louis A."/>
            <person name="Dehais P."/>
            <person name="Bardou P."/>
            <person name="Montfort J."/>
            <person name="Klopp C."/>
            <person name="Cabau C."/>
            <person name="Gaspin C."/>
            <person name="Thorgaard G.H."/>
            <person name="Boussaha M."/>
            <person name="Quillet E."/>
            <person name="Guyomard R."/>
            <person name="Galiana D."/>
            <person name="Bobe J."/>
            <person name="Volff J.N."/>
            <person name="Genet C."/>
            <person name="Wincker P."/>
            <person name="Jaillon O."/>
            <person name="Roest Crollius H."/>
            <person name="Guiguen Y."/>
        </authorList>
    </citation>
    <scope>NUCLEOTIDE SEQUENCE [LARGE SCALE GENOMIC DNA]</scope>
</reference>
<dbReference type="GO" id="GO:0007264">
    <property type="term" value="P:small GTPase-mediated signal transduction"/>
    <property type="evidence" value="ECO:0007669"/>
    <property type="project" value="InterPro"/>
</dbReference>
<dbReference type="GO" id="GO:0005085">
    <property type="term" value="F:guanyl-nucleotide exchange factor activity"/>
    <property type="evidence" value="ECO:0007669"/>
    <property type="project" value="InterPro"/>
</dbReference>
<reference evidence="1" key="2">
    <citation type="submission" date="2014-03" db="EMBL/GenBank/DDBJ databases">
        <authorList>
            <person name="Genoscope - CEA"/>
        </authorList>
    </citation>
    <scope>NUCLEOTIDE SEQUENCE</scope>
</reference>
<dbReference type="InterPro" id="IPR026791">
    <property type="entry name" value="DOCK"/>
</dbReference>
<dbReference type="GO" id="GO:2000406">
    <property type="term" value="P:positive regulation of T cell migration"/>
    <property type="evidence" value="ECO:0007669"/>
    <property type="project" value="TreeGrafter"/>
</dbReference>